<dbReference type="GO" id="GO:0007420">
    <property type="term" value="P:brain development"/>
    <property type="evidence" value="ECO:0007669"/>
    <property type="project" value="TreeGrafter"/>
</dbReference>
<dbReference type="Pfam" id="PF07679">
    <property type="entry name" value="I-set"/>
    <property type="match status" value="3"/>
</dbReference>
<dbReference type="InterPro" id="IPR036179">
    <property type="entry name" value="Ig-like_dom_sf"/>
</dbReference>
<keyword evidence="9" id="KW-1015">Disulfide bond</keyword>
<keyword evidence="6" id="KW-0130">Cell adhesion</keyword>
<feature type="domain" description="Fibronectin type-III" evidence="15">
    <location>
        <begin position="566"/>
        <end position="661"/>
    </location>
</feature>
<dbReference type="Pfam" id="PF13882">
    <property type="entry name" value="Bravo_FIGEY"/>
    <property type="match status" value="1"/>
</dbReference>
<dbReference type="InterPro" id="IPR013783">
    <property type="entry name" value="Ig-like_fold"/>
</dbReference>
<feature type="chain" id="PRO_5019760671" evidence="13">
    <location>
        <begin position="22"/>
        <end position="1624"/>
    </location>
</feature>
<dbReference type="FunFam" id="2.60.40.10:FF:000367">
    <property type="entry name" value="Neural cell adhesion molecule L1-like protein"/>
    <property type="match status" value="1"/>
</dbReference>
<dbReference type="PROSITE" id="PS50853">
    <property type="entry name" value="FN3"/>
    <property type="match status" value="4"/>
</dbReference>
<evidence type="ECO:0000256" key="7">
    <source>
        <dbReference type="ARBA" id="ARBA00022989"/>
    </source>
</evidence>
<feature type="compositionally biased region" description="Low complexity" evidence="11">
    <location>
        <begin position="1283"/>
        <end position="1298"/>
    </location>
</feature>
<evidence type="ECO:0000256" key="9">
    <source>
        <dbReference type="ARBA" id="ARBA00023157"/>
    </source>
</evidence>
<dbReference type="Pfam" id="PF00041">
    <property type="entry name" value="fn3"/>
    <property type="match status" value="3"/>
</dbReference>
<dbReference type="STRING" id="84645.A0A498MX62"/>
<dbReference type="Pfam" id="PF13927">
    <property type="entry name" value="Ig_3"/>
    <property type="match status" value="2"/>
</dbReference>
<dbReference type="GO" id="GO:0005886">
    <property type="term" value="C:plasma membrane"/>
    <property type="evidence" value="ECO:0007669"/>
    <property type="project" value="UniProtKB-SubCell"/>
</dbReference>
<evidence type="ECO:0000256" key="4">
    <source>
        <dbReference type="ARBA" id="ARBA00022729"/>
    </source>
</evidence>
<dbReference type="GO" id="GO:0007411">
    <property type="term" value="P:axon guidance"/>
    <property type="evidence" value="ECO:0007669"/>
    <property type="project" value="TreeGrafter"/>
</dbReference>
<comment type="subcellular location">
    <subcellularLocation>
        <location evidence="1">Cell membrane</location>
        <topology evidence="1">Single-pass type I membrane protein</topology>
    </subcellularLocation>
</comment>
<comment type="caution">
    <text evidence="16">The sequence shown here is derived from an EMBL/GenBank/DDBJ whole genome shotgun (WGS) entry which is preliminary data.</text>
</comment>
<dbReference type="InterPro" id="IPR036116">
    <property type="entry name" value="FN3_sf"/>
</dbReference>
<dbReference type="PANTHER" id="PTHR44170">
    <property type="entry name" value="PROTEIN SIDEKICK"/>
    <property type="match status" value="1"/>
</dbReference>
<feature type="compositionally biased region" description="Basic and acidic residues" evidence="11">
    <location>
        <begin position="1035"/>
        <end position="1052"/>
    </location>
</feature>
<gene>
    <name evidence="16" type="ORF">ROHU_021551</name>
</gene>
<keyword evidence="10" id="KW-0393">Immunoglobulin domain</keyword>
<dbReference type="SUPFAM" id="SSF49265">
    <property type="entry name" value="Fibronectin type III"/>
    <property type="match status" value="2"/>
</dbReference>
<dbReference type="SUPFAM" id="SSF48726">
    <property type="entry name" value="Immunoglobulin"/>
    <property type="match status" value="5"/>
</dbReference>
<dbReference type="InterPro" id="IPR007110">
    <property type="entry name" value="Ig-like_dom"/>
</dbReference>
<dbReference type="FunFam" id="2.60.40.10:FF:001890">
    <property type="entry name" value="Cell adhesion molecule L1-like a"/>
    <property type="match status" value="1"/>
</dbReference>
<keyword evidence="8 12" id="KW-0472">Membrane</keyword>
<evidence type="ECO:0000313" key="16">
    <source>
        <dbReference type="EMBL" id="RXN25350.1"/>
    </source>
</evidence>
<evidence type="ECO:0000313" key="17">
    <source>
        <dbReference type="Proteomes" id="UP000290572"/>
    </source>
</evidence>
<proteinExistence type="inferred from homology"/>
<feature type="domain" description="Fibronectin type-III" evidence="15">
    <location>
        <begin position="881"/>
        <end position="978"/>
    </location>
</feature>
<dbReference type="InterPro" id="IPR003961">
    <property type="entry name" value="FN3_dom"/>
</dbReference>
<feature type="transmembrane region" description="Helical" evidence="12">
    <location>
        <begin position="1003"/>
        <end position="1025"/>
    </location>
</feature>
<evidence type="ECO:0000256" key="13">
    <source>
        <dbReference type="SAM" id="SignalP"/>
    </source>
</evidence>
<dbReference type="Gene3D" id="2.60.40.10">
    <property type="entry name" value="Immunoglobulins"/>
    <property type="match status" value="10"/>
</dbReference>
<feature type="domain" description="Ig-like" evidence="14">
    <location>
        <begin position="331"/>
        <end position="460"/>
    </location>
</feature>
<dbReference type="FunFam" id="2.60.40.10:FF:000038">
    <property type="entry name" value="Neuronal cell adhesion molecule"/>
    <property type="match status" value="1"/>
</dbReference>
<evidence type="ECO:0000256" key="3">
    <source>
        <dbReference type="ARBA" id="ARBA00022692"/>
    </source>
</evidence>
<dbReference type="InterPro" id="IPR026966">
    <property type="entry name" value="Neurofascin/L1/NrCAM_C"/>
</dbReference>
<evidence type="ECO:0000259" key="15">
    <source>
        <dbReference type="PROSITE" id="PS50853"/>
    </source>
</evidence>
<dbReference type="SMART" id="SM00409">
    <property type="entry name" value="IG"/>
    <property type="match status" value="5"/>
</dbReference>
<protein>
    <submittedName>
        <fullName evidence="16">Neural cell adhesion molecule L1 isoform X1</fullName>
    </submittedName>
</protein>
<dbReference type="Proteomes" id="UP000290572">
    <property type="component" value="Unassembled WGS sequence"/>
</dbReference>
<feature type="region of interest" description="Disordered" evidence="11">
    <location>
        <begin position="1035"/>
        <end position="1065"/>
    </location>
</feature>
<comment type="similarity">
    <text evidence="2">Belongs to the immunoglobulin superfamily. L1/neurofascin/NgCAM family.</text>
</comment>
<keyword evidence="7 12" id="KW-1133">Transmembrane helix</keyword>
<dbReference type="FunFam" id="2.60.40.10:FF:000768">
    <property type="entry name" value="Neural cell adhesion molecule L1-like protein"/>
    <property type="match status" value="1"/>
</dbReference>
<reference evidence="16 17" key="1">
    <citation type="submission" date="2018-03" db="EMBL/GenBank/DDBJ databases">
        <title>Draft genome sequence of Rohu Carp (Labeo rohita).</title>
        <authorList>
            <person name="Das P."/>
            <person name="Kushwaha B."/>
            <person name="Joshi C.G."/>
            <person name="Kumar D."/>
            <person name="Nagpure N.S."/>
            <person name="Sahoo L."/>
            <person name="Das S.P."/>
            <person name="Bit A."/>
            <person name="Patnaik S."/>
            <person name="Meher P.K."/>
            <person name="Jayasankar P."/>
            <person name="Koringa P.G."/>
            <person name="Patel N.V."/>
            <person name="Hinsu A.T."/>
            <person name="Kumar R."/>
            <person name="Pandey M."/>
            <person name="Agarwal S."/>
            <person name="Srivastava S."/>
            <person name="Singh M."/>
            <person name="Iquebal M.A."/>
            <person name="Jaiswal S."/>
            <person name="Angadi U.B."/>
            <person name="Kumar N."/>
            <person name="Raza M."/>
            <person name="Shah T.M."/>
            <person name="Rai A."/>
            <person name="Jena J.K."/>
        </authorList>
    </citation>
    <scope>NUCLEOTIDE SEQUENCE [LARGE SCALE GENOMIC DNA]</scope>
    <source>
        <strain evidence="16">DASCIFA01</strain>
        <tissue evidence="16">Testis</tissue>
    </source>
</reference>
<evidence type="ECO:0000256" key="11">
    <source>
        <dbReference type="SAM" id="MobiDB-lite"/>
    </source>
</evidence>
<evidence type="ECO:0000256" key="2">
    <source>
        <dbReference type="ARBA" id="ARBA00008588"/>
    </source>
</evidence>
<dbReference type="FunFam" id="2.60.40.10:FF:000238">
    <property type="entry name" value="Neuronal cell adhesion molecule"/>
    <property type="match status" value="1"/>
</dbReference>
<dbReference type="FunFam" id="2.60.40.10:FF:000057">
    <property type="entry name" value="neural cell adhesion molecule L1"/>
    <property type="match status" value="1"/>
</dbReference>
<dbReference type="FunFam" id="2.60.40.10:FF:001779">
    <property type="entry name" value="Cell adhesion molecule L1-like b"/>
    <property type="match status" value="1"/>
</dbReference>
<evidence type="ECO:0000256" key="12">
    <source>
        <dbReference type="SAM" id="Phobius"/>
    </source>
</evidence>
<dbReference type="InterPro" id="IPR003598">
    <property type="entry name" value="Ig_sub2"/>
</dbReference>
<dbReference type="CDD" id="cd00063">
    <property type="entry name" value="FN3"/>
    <property type="match status" value="4"/>
</dbReference>
<dbReference type="PROSITE" id="PS50835">
    <property type="entry name" value="IG_LIKE"/>
    <property type="match status" value="5"/>
</dbReference>
<sequence>MRGLRSLIVGLLSATFSTAFGLYFPPHVEQLPTITAQTSGSLIALPYDENFLFKCEAKGNPRPTYRWTKDGMDFDPRKDPRLIKDESSGTFVIPNIRDKVKYQGKYRCYASNKLGTAISEESEFIVPMVPKFPKEKIEPVVVTVGDSVVLECNPPQGIPPWQLYWMTKDLRHIEQNERVSMGLNGNLYFSNTVELDSHDDYCCFASFSKIRTIVQKPSMVLRVKPSQGDDNTMSVQKRKPSILVPSSHSTTYLKKGEELELECIAEGLPTPEVEWIKMWDNLPKRTQIKNYGKLLTIPNITNQDEGKYMCKAKNDLGEAVHHFQVVVEEPPRWQEEPVKSQLAEIGSDIHIKCSATGKPQPTITWKRNGHPLDDHPPLILTRNYLDYATMLGRSVIMDCKVFSSPPATINWRREDPEGSLDGERYSLLKNGSLQIHKVEMEDMGQYECLANNSEGTASLTTELFIKDSTRIVEPPQDMKVKRGSMAELECQVECDPTLRRELKILWMKDGMHILSNVSEGYFTDDGILQIINVSHSDQGNYTCVVRTSLDQDTASAYVTVLDVPDPPVELTLSDRKDRSVRLHWAAASDHNSPITEFIIQYEENHWEPEKWKELLRVAGSQFSAPVTLYGHINYQFRVIAVNAIGESHPSMPSDRYKTPPCAPDRNPENIKIEGHLPHQMDISWEPLLPVEHNGPGLEYKLSYRLLGVEDSWKEQMVKRHSFVVRDTPTFVPYEVKIQAFNRHGWAPEPKVVTGYSGEDMPLAAPEDVFVEVLNFTLLRVSWSPVPQTTLRGHLGGYTVHWWQTQSLLTSKRMPSERQSLTIPGNRSHTMVPGLKPFSEYSLTVNVFNRRGNGPSSSPISFTTPQGGKNTLTVDILKFSVPEQPPILKATNFQKDSITLVWAPPHETNGFLTGYLLQYQTFNETLGKLNSVNISAPDTTQWVLRDLQEDNWYKFYLSACTQVGCGSAISEEGGTVSEAYELSTSEVTSSELMSSKQLVASQKWFVVMLCVVALLTLLALIGCFVLKNKGGKYAVKEKEHTKADPESHTRGEESPYEYSDNDEKPLKSSQQLFRDIKEDDSSEDSSVMSEEDDCEFNEDGSFIGEYSGYKRRVSTEGPLRTIYSRTQTFRQLFQYIEPKKPGLPPCLGHDIFEGVLSYDVALYLKYFIKKKQWLTYSVLNRRIKQFKYKEMTDLETTFLRTAITEVLPDLPEVTKDILEETLQSLGVETYDDFQFIEESDLLSALRPIQARKVLAAWKRKCQTPETSSSSVSASPVPPATLRHSSPGSSQSSSSSSSRSPDIDWVDTFLIPWDKFPEELMQFLEREKRPSPEQRAAIQDTYGCVNWDVKFLPLEETPESQQEKKEKLKMMSRNNDANLEEVKSLMKLTFYTQRKQVNQGENIKYLLEEWPFWFNELGMAVHFKELTGIGLKETFTRNLEVKGKRLLNYFSSVGVNKNKKFMEAVTKCKVMREQASSCSEDVKEMLLLLLSYFNEKEDAMFHYVEDTCLAEEVDMDKVNLTPTLVACGGSCFTAKRFMLCVDRNVVHDNIPSFISAICMMFGSYYCFNIHYPSELASTLEFLQRCFFAINPEKGTKVEKTNTVRLHVNPRVLTLIQDLSDHEWCDV</sequence>
<organism evidence="16 17">
    <name type="scientific">Labeo rohita</name>
    <name type="common">Indian major carp</name>
    <name type="synonym">Cyprinus rohita</name>
    <dbReference type="NCBI Taxonomy" id="84645"/>
    <lineage>
        <taxon>Eukaryota</taxon>
        <taxon>Metazoa</taxon>
        <taxon>Chordata</taxon>
        <taxon>Craniata</taxon>
        <taxon>Vertebrata</taxon>
        <taxon>Euteleostomi</taxon>
        <taxon>Actinopterygii</taxon>
        <taxon>Neopterygii</taxon>
        <taxon>Teleostei</taxon>
        <taxon>Ostariophysi</taxon>
        <taxon>Cypriniformes</taxon>
        <taxon>Cyprinidae</taxon>
        <taxon>Labeoninae</taxon>
        <taxon>Labeonini</taxon>
        <taxon>Labeo</taxon>
    </lineage>
</organism>
<keyword evidence="17" id="KW-1185">Reference proteome</keyword>
<feature type="domain" description="Ig-like" evidence="14">
    <location>
        <begin position="127"/>
        <end position="214"/>
    </location>
</feature>
<evidence type="ECO:0000256" key="5">
    <source>
        <dbReference type="ARBA" id="ARBA00022737"/>
    </source>
</evidence>
<dbReference type="PANTHER" id="PTHR44170:SF45">
    <property type="entry name" value="NEURAL CELL ADHESION MOLECULE L1-LIKE PROTEIN ISOFORM X1"/>
    <property type="match status" value="1"/>
</dbReference>
<dbReference type="InterPro" id="IPR003599">
    <property type="entry name" value="Ig_sub"/>
</dbReference>
<evidence type="ECO:0000256" key="1">
    <source>
        <dbReference type="ARBA" id="ARBA00004251"/>
    </source>
</evidence>
<accession>A0A498MX62</accession>
<dbReference type="SMART" id="SM00408">
    <property type="entry name" value="IGc2"/>
    <property type="match status" value="5"/>
</dbReference>
<evidence type="ECO:0000259" key="14">
    <source>
        <dbReference type="PROSITE" id="PS50835"/>
    </source>
</evidence>
<dbReference type="GO" id="GO:0098632">
    <property type="term" value="F:cell-cell adhesion mediator activity"/>
    <property type="evidence" value="ECO:0007669"/>
    <property type="project" value="TreeGrafter"/>
</dbReference>
<dbReference type="FunFam" id="2.60.40.10:FF:000418">
    <property type="entry name" value="Neural cell adhesion molecule L1-like protein"/>
    <property type="match status" value="1"/>
</dbReference>
<feature type="domain" description="Ig-like" evidence="14">
    <location>
        <begin position="26"/>
        <end position="126"/>
    </location>
</feature>
<feature type="region of interest" description="Disordered" evidence="11">
    <location>
        <begin position="1264"/>
        <end position="1299"/>
    </location>
</feature>
<keyword evidence="3 12" id="KW-0812">Transmembrane</keyword>
<keyword evidence="5" id="KW-0677">Repeat</keyword>
<dbReference type="SMART" id="SM00060">
    <property type="entry name" value="FN3"/>
    <property type="match status" value="4"/>
</dbReference>
<keyword evidence="4 13" id="KW-0732">Signal</keyword>
<evidence type="ECO:0000256" key="6">
    <source>
        <dbReference type="ARBA" id="ARBA00022889"/>
    </source>
</evidence>
<dbReference type="GO" id="GO:0030424">
    <property type="term" value="C:axon"/>
    <property type="evidence" value="ECO:0007669"/>
    <property type="project" value="TreeGrafter"/>
</dbReference>
<dbReference type="EMBL" id="QBIY01012379">
    <property type="protein sequence ID" value="RXN25350.1"/>
    <property type="molecule type" value="Genomic_DNA"/>
</dbReference>
<dbReference type="InterPro" id="IPR013098">
    <property type="entry name" value="Ig_I-set"/>
</dbReference>
<feature type="domain" description="Ig-like" evidence="14">
    <location>
        <begin position="240"/>
        <end position="328"/>
    </location>
</feature>
<feature type="domain" description="Ig-like" evidence="14">
    <location>
        <begin position="469"/>
        <end position="559"/>
    </location>
</feature>
<evidence type="ECO:0000256" key="10">
    <source>
        <dbReference type="ARBA" id="ARBA00023319"/>
    </source>
</evidence>
<name>A0A498MX62_LABRO</name>
<feature type="signal peptide" evidence="13">
    <location>
        <begin position="1"/>
        <end position="21"/>
    </location>
</feature>
<feature type="domain" description="Fibronectin type-III" evidence="15">
    <location>
        <begin position="666"/>
        <end position="759"/>
    </location>
</feature>
<feature type="domain" description="Fibronectin type-III" evidence="15">
    <location>
        <begin position="764"/>
        <end position="866"/>
    </location>
</feature>
<evidence type="ECO:0000256" key="8">
    <source>
        <dbReference type="ARBA" id="ARBA00023136"/>
    </source>
</evidence>